<reference evidence="18 19" key="1">
    <citation type="submission" date="2011-01" db="EMBL/GenBank/DDBJ databases">
        <title>Complete sequence of Pseudoxanthomonas suwonensis 11-1.</title>
        <authorList>
            <consortium name="US DOE Joint Genome Institute"/>
            <person name="Lucas S."/>
            <person name="Copeland A."/>
            <person name="Lapidus A."/>
            <person name="Cheng J.-F."/>
            <person name="Goodwin L."/>
            <person name="Pitluck S."/>
            <person name="Teshima H."/>
            <person name="Detter J.C."/>
            <person name="Han C."/>
            <person name="Tapia R."/>
            <person name="Land M."/>
            <person name="Hauser L."/>
            <person name="Kyrpides N."/>
            <person name="Ivanova N."/>
            <person name="Ovchinnikova G."/>
            <person name="Siebers A.K."/>
            <person name="Allgaier M."/>
            <person name="Thelen M.P."/>
            <person name="Hugenholtz P."/>
            <person name="Gladden J."/>
            <person name="Woyke T."/>
        </authorList>
    </citation>
    <scope>NUCLEOTIDE SEQUENCE [LARGE SCALE GENOMIC DNA]</scope>
    <source>
        <strain evidence="19">11-1</strain>
    </source>
</reference>
<keyword evidence="10 16" id="KW-0227">DNA damage</keyword>
<dbReference type="Gene3D" id="1.10.150.20">
    <property type="entry name" value="5' to 3' exonuclease, C-terminal subdomain"/>
    <property type="match status" value="1"/>
</dbReference>
<feature type="binding site" evidence="16">
    <location>
        <position position="110"/>
    </location>
    <ligand>
        <name>Mg(2+)</name>
        <dbReference type="ChEBI" id="CHEBI:18420"/>
    </ligand>
</feature>
<evidence type="ECO:0000256" key="14">
    <source>
        <dbReference type="ARBA" id="ARBA00023204"/>
    </source>
</evidence>
<dbReference type="SUPFAM" id="SSF56672">
    <property type="entry name" value="DNA/RNA polymerases"/>
    <property type="match status" value="1"/>
</dbReference>
<keyword evidence="8 16" id="KW-0235">DNA replication</keyword>
<dbReference type="STRING" id="743721.Psesu_2477"/>
<feature type="site" description="Substrate discrimination" evidence="16">
    <location>
        <position position="21"/>
    </location>
</feature>
<evidence type="ECO:0000256" key="15">
    <source>
        <dbReference type="ARBA" id="ARBA00049244"/>
    </source>
</evidence>
<evidence type="ECO:0000313" key="19">
    <source>
        <dbReference type="Proteomes" id="UP000008632"/>
    </source>
</evidence>
<dbReference type="FunFam" id="1.10.150.20:FF:000019">
    <property type="entry name" value="DNA polymerase IV"/>
    <property type="match status" value="1"/>
</dbReference>
<dbReference type="Gene3D" id="3.40.1170.60">
    <property type="match status" value="1"/>
</dbReference>
<dbReference type="InterPro" id="IPR053848">
    <property type="entry name" value="IMS_HHH_1"/>
</dbReference>
<dbReference type="HOGENOM" id="CLU_012348_1_2_6"/>
<dbReference type="GO" id="GO:0003684">
    <property type="term" value="F:damaged DNA binding"/>
    <property type="evidence" value="ECO:0007669"/>
    <property type="project" value="InterPro"/>
</dbReference>
<dbReference type="EC" id="2.7.7.7" evidence="16"/>
<evidence type="ECO:0000256" key="5">
    <source>
        <dbReference type="ARBA" id="ARBA00022490"/>
    </source>
</evidence>
<evidence type="ECO:0000256" key="8">
    <source>
        <dbReference type="ARBA" id="ARBA00022705"/>
    </source>
</evidence>
<dbReference type="GO" id="GO:0042276">
    <property type="term" value="P:error-prone translesion synthesis"/>
    <property type="evidence" value="ECO:0007669"/>
    <property type="project" value="TreeGrafter"/>
</dbReference>
<evidence type="ECO:0000256" key="12">
    <source>
        <dbReference type="ARBA" id="ARBA00022932"/>
    </source>
</evidence>
<dbReference type="RefSeq" id="WP_013536136.1">
    <property type="nucleotide sequence ID" value="NC_014924.1"/>
</dbReference>
<keyword evidence="5 16" id="KW-0963">Cytoplasm</keyword>
<keyword evidence="12 16" id="KW-0239">DNA-directed DNA polymerase</keyword>
<dbReference type="GO" id="GO:0000287">
    <property type="term" value="F:magnesium ion binding"/>
    <property type="evidence" value="ECO:0007669"/>
    <property type="project" value="UniProtKB-UniRule"/>
</dbReference>
<keyword evidence="9 16" id="KW-0479">Metal-binding</keyword>
<evidence type="ECO:0000256" key="6">
    <source>
        <dbReference type="ARBA" id="ARBA00022679"/>
    </source>
</evidence>
<dbReference type="OrthoDB" id="9808813at2"/>
<dbReference type="FunFam" id="3.40.1170.60:FF:000001">
    <property type="entry name" value="DNA polymerase IV"/>
    <property type="match status" value="1"/>
</dbReference>
<keyword evidence="13 16" id="KW-0238">DNA-binding</keyword>
<evidence type="ECO:0000256" key="11">
    <source>
        <dbReference type="ARBA" id="ARBA00022842"/>
    </source>
</evidence>
<dbReference type="Gene3D" id="3.30.1490.100">
    <property type="entry name" value="DNA polymerase, Y-family, little finger domain"/>
    <property type="match status" value="1"/>
</dbReference>
<dbReference type="InterPro" id="IPR036775">
    <property type="entry name" value="DNA_pol_Y-fam_lit_finger_sf"/>
</dbReference>
<comment type="subunit">
    <text evidence="3 16">Monomer.</text>
</comment>
<dbReference type="eggNOG" id="COG0389">
    <property type="taxonomic scope" value="Bacteria"/>
</dbReference>
<name>E6WWA1_PSEUU</name>
<dbReference type="GO" id="GO:0009432">
    <property type="term" value="P:SOS response"/>
    <property type="evidence" value="ECO:0007669"/>
    <property type="project" value="UniProtKB-ARBA"/>
</dbReference>
<dbReference type="SUPFAM" id="SSF100879">
    <property type="entry name" value="Lesion bypass DNA polymerase (Y-family), little finger domain"/>
    <property type="match status" value="1"/>
</dbReference>
<dbReference type="InterPro" id="IPR022880">
    <property type="entry name" value="DNApol_IV"/>
</dbReference>
<evidence type="ECO:0000256" key="2">
    <source>
        <dbReference type="ARBA" id="ARBA00010945"/>
    </source>
</evidence>
<feature type="binding site" evidence="16">
    <location>
        <position position="16"/>
    </location>
    <ligand>
        <name>Mg(2+)</name>
        <dbReference type="ChEBI" id="CHEBI:18420"/>
    </ligand>
</feature>
<evidence type="ECO:0000256" key="7">
    <source>
        <dbReference type="ARBA" id="ARBA00022695"/>
    </source>
</evidence>
<comment type="function">
    <text evidence="16">Poorly processive, error-prone DNA polymerase involved in untargeted mutagenesis. Copies undamaged DNA at stalled replication forks, which arise in vivo from mismatched or misaligned primer ends. These misaligned primers can be extended by PolIV. Exhibits no 3'-5' exonuclease (proofreading) activity. May be involved in translesional synthesis, in conjunction with the beta clamp from PolIII.</text>
</comment>
<keyword evidence="7 16" id="KW-0548">Nucleotidyltransferase</keyword>
<keyword evidence="14 16" id="KW-0234">DNA repair</keyword>
<dbReference type="GO" id="GO:0006261">
    <property type="term" value="P:DNA-templated DNA replication"/>
    <property type="evidence" value="ECO:0007669"/>
    <property type="project" value="UniProtKB-UniRule"/>
</dbReference>
<comment type="subcellular location">
    <subcellularLocation>
        <location evidence="1 16">Cytoplasm</location>
    </subcellularLocation>
</comment>
<evidence type="ECO:0000256" key="10">
    <source>
        <dbReference type="ARBA" id="ARBA00022763"/>
    </source>
</evidence>
<evidence type="ECO:0000313" key="18">
    <source>
        <dbReference type="EMBL" id="ADV28309.1"/>
    </source>
</evidence>
<dbReference type="GO" id="GO:0005829">
    <property type="term" value="C:cytosol"/>
    <property type="evidence" value="ECO:0007669"/>
    <property type="project" value="TreeGrafter"/>
</dbReference>
<evidence type="ECO:0000256" key="16">
    <source>
        <dbReference type="HAMAP-Rule" id="MF_01113"/>
    </source>
</evidence>
<dbReference type="InterPro" id="IPR001126">
    <property type="entry name" value="UmuC"/>
</dbReference>
<dbReference type="HAMAP" id="MF_01113">
    <property type="entry name" value="DNApol_IV"/>
    <property type="match status" value="1"/>
</dbReference>
<organism evidence="18 19">
    <name type="scientific">Pseudoxanthomonas suwonensis (strain 11-1)</name>
    <dbReference type="NCBI Taxonomy" id="743721"/>
    <lineage>
        <taxon>Bacteria</taxon>
        <taxon>Pseudomonadati</taxon>
        <taxon>Pseudomonadota</taxon>
        <taxon>Gammaproteobacteria</taxon>
        <taxon>Lysobacterales</taxon>
        <taxon>Lysobacteraceae</taxon>
        <taxon>Pseudoxanthomonas</taxon>
    </lineage>
</organism>
<dbReference type="NCBIfam" id="NF002677">
    <property type="entry name" value="PRK02406.1"/>
    <property type="match status" value="1"/>
</dbReference>
<sequence>MQSPPVPAQRKIIHVDMDAFYASVEQRDAPSLRGRPVVVAWRGARSVVCAASYEARKFGVRSAMPALRAERLCPDAVFVPPDFVRYKAVSRQVREIMLEHTDLVEPLSLDEAYLDVTTPRTGLPSATAVAEAIRAKIRAETGLTASAGVAPNKFLAKIASDWNKPDGLFVIRPQHVERFLTPLPVERIPGVGKVMQGKLAELGIATVGELRSRPLEELQQRFGSFGAALYRRARGIDERPVEPDQPVRSVSSEDTFAGDLPLEALEPAIRQLAEKTWNASRRAGRDGHTVVLKLKTAQFRILTRSLTLERPPASAAELADLACALRERVSLPAETRYRLVGVGLSGFRDADEAMPQGDLFAVAG</sequence>
<dbReference type="AlphaFoldDB" id="E6WWA1"/>
<evidence type="ECO:0000256" key="13">
    <source>
        <dbReference type="ARBA" id="ARBA00023125"/>
    </source>
</evidence>
<comment type="similarity">
    <text evidence="2 16">Belongs to the DNA polymerase type-Y family.</text>
</comment>
<evidence type="ECO:0000256" key="4">
    <source>
        <dbReference type="ARBA" id="ARBA00022457"/>
    </source>
</evidence>
<evidence type="ECO:0000259" key="17">
    <source>
        <dbReference type="PROSITE" id="PS50173"/>
    </source>
</evidence>
<gene>
    <name evidence="16" type="primary">dinB</name>
    <name evidence="18" type="ordered locus">Psesu_2477</name>
</gene>
<evidence type="ECO:0000256" key="1">
    <source>
        <dbReference type="ARBA" id="ARBA00004496"/>
    </source>
</evidence>
<dbReference type="InterPro" id="IPR043128">
    <property type="entry name" value="Rev_trsase/Diguanyl_cyclase"/>
</dbReference>
<dbReference type="EMBL" id="CP002446">
    <property type="protein sequence ID" value="ADV28309.1"/>
    <property type="molecule type" value="Genomic_DNA"/>
</dbReference>
<feature type="domain" description="UmuC" evidence="17">
    <location>
        <begin position="12"/>
        <end position="192"/>
    </location>
</feature>
<dbReference type="CDD" id="cd03586">
    <property type="entry name" value="PolY_Pol_IV_kappa"/>
    <property type="match status" value="1"/>
</dbReference>
<dbReference type="Pfam" id="PF21999">
    <property type="entry name" value="IMS_HHH_1"/>
    <property type="match status" value="1"/>
</dbReference>
<dbReference type="InterPro" id="IPR050116">
    <property type="entry name" value="DNA_polymerase-Y"/>
</dbReference>
<keyword evidence="19" id="KW-1185">Reference proteome</keyword>
<comment type="cofactor">
    <cofactor evidence="16">
        <name>Mg(2+)</name>
        <dbReference type="ChEBI" id="CHEBI:18420"/>
    </cofactor>
    <text evidence="16">Binds 2 magnesium ions per subunit.</text>
</comment>
<protein>
    <recommendedName>
        <fullName evidence="16">DNA polymerase IV</fullName>
        <shortName evidence="16">Pol IV</shortName>
        <ecNumber evidence="16">2.7.7.7</ecNumber>
    </recommendedName>
</protein>
<keyword evidence="4 16" id="KW-0515">Mutator protein</keyword>
<dbReference type="Proteomes" id="UP000008632">
    <property type="component" value="Chromosome"/>
</dbReference>
<evidence type="ECO:0000256" key="3">
    <source>
        <dbReference type="ARBA" id="ARBA00011245"/>
    </source>
</evidence>
<dbReference type="GO" id="GO:0006281">
    <property type="term" value="P:DNA repair"/>
    <property type="evidence" value="ECO:0007669"/>
    <property type="project" value="UniProtKB-UniRule"/>
</dbReference>
<dbReference type="Pfam" id="PF11799">
    <property type="entry name" value="IMS_C"/>
    <property type="match status" value="1"/>
</dbReference>
<dbReference type="FunFam" id="3.30.1490.100:FF:000004">
    <property type="entry name" value="DNA polymerase IV"/>
    <property type="match status" value="1"/>
</dbReference>
<comment type="catalytic activity">
    <reaction evidence="15 16">
        <text>DNA(n) + a 2'-deoxyribonucleoside 5'-triphosphate = DNA(n+1) + diphosphate</text>
        <dbReference type="Rhea" id="RHEA:22508"/>
        <dbReference type="Rhea" id="RHEA-COMP:17339"/>
        <dbReference type="Rhea" id="RHEA-COMP:17340"/>
        <dbReference type="ChEBI" id="CHEBI:33019"/>
        <dbReference type="ChEBI" id="CHEBI:61560"/>
        <dbReference type="ChEBI" id="CHEBI:173112"/>
        <dbReference type="EC" id="2.7.7.7"/>
    </reaction>
</comment>
<keyword evidence="11 16" id="KW-0460">Magnesium</keyword>
<accession>E6WWA1</accession>
<dbReference type="Gene3D" id="3.30.70.270">
    <property type="match status" value="1"/>
</dbReference>
<dbReference type="Pfam" id="PF00817">
    <property type="entry name" value="IMS"/>
    <property type="match status" value="1"/>
</dbReference>
<dbReference type="InterPro" id="IPR017961">
    <property type="entry name" value="DNA_pol_Y-fam_little_finger"/>
</dbReference>
<dbReference type="PROSITE" id="PS50173">
    <property type="entry name" value="UMUC"/>
    <property type="match status" value="1"/>
</dbReference>
<keyword evidence="6 16" id="KW-0808">Transferase</keyword>
<evidence type="ECO:0000256" key="9">
    <source>
        <dbReference type="ARBA" id="ARBA00022723"/>
    </source>
</evidence>
<proteinExistence type="inferred from homology"/>
<dbReference type="PANTHER" id="PTHR11076:SF33">
    <property type="entry name" value="DNA POLYMERASE KAPPA"/>
    <property type="match status" value="1"/>
</dbReference>
<dbReference type="GO" id="GO:0003887">
    <property type="term" value="F:DNA-directed DNA polymerase activity"/>
    <property type="evidence" value="ECO:0007669"/>
    <property type="project" value="UniProtKB-UniRule"/>
</dbReference>
<dbReference type="InterPro" id="IPR043502">
    <property type="entry name" value="DNA/RNA_pol_sf"/>
</dbReference>
<feature type="active site" evidence="16">
    <location>
        <position position="111"/>
    </location>
</feature>
<dbReference type="PANTHER" id="PTHR11076">
    <property type="entry name" value="DNA REPAIR POLYMERASE UMUC / TRANSFERASE FAMILY MEMBER"/>
    <property type="match status" value="1"/>
</dbReference>
<dbReference type="KEGG" id="psu:Psesu_2477"/>